<feature type="compositionally biased region" description="Basic residues" evidence="1">
    <location>
        <begin position="868"/>
        <end position="882"/>
    </location>
</feature>
<feature type="compositionally biased region" description="Low complexity" evidence="1">
    <location>
        <begin position="700"/>
        <end position="737"/>
    </location>
</feature>
<feature type="compositionally biased region" description="Low complexity" evidence="1">
    <location>
        <begin position="813"/>
        <end position="824"/>
    </location>
</feature>
<feature type="region of interest" description="Disordered" evidence="1">
    <location>
        <begin position="774"/>
        <end position="829"/>
    </location>
</feature>
<gene>
    <name evidence="3" type="ORF">HETIRDRAFT_115418</name>
</gene>
<evidence type="ECO:0000313" key="4">
    <source>
        <dbReference type="Proteomes" id="UP000030671"/>
    </source>
</evidence>
<evidence type="ECO:0000259" key="2">
    <source>
        <dbReference type="PROSITE" id="PS51159"/>
    </source>
</evidence>
<reference evidence="3 4" key="1">
    <citation type="journal article" date="2012" name="New Phytol.">
        <title>Insight into trade-off between wood decay and parasitism from the genome of a fungal forest pathogen.</title>
        <authorList>
            <person name="Olson A."/>
            <person name="Aerts A."/>
            <person name="Asiegbu F."/>
            <person name="Belbahri L."/>
            <person name="Bouzid O."/>
            <person name="Broberg A."/>
            <person name="Canback B."/>
            <person name="Coutinho P.M."/>
            <person name="Cullen D."/>
            <person name="Dalman K."/>
            <person name="Deflorio G."/>
            <person name="van Diepen L.T."/>
            <person name="Dunand C."/>
            <person name="Duplessis S."/>
            <person name="Durling M."/>
            <person name="Gonthier P."/>
            <person name="Grimwood J."/>
            <person name="Fossdal C.G."/>
            <person name="Hansson D."/>
            <person name="Henrissat B."/>
            <person name="Hietala A."/>
            <person name="Himmelstrand K."/>
            <person name="Hoffmeister D."/>
            <person name="Hogberg N."/>
            <person name="James T.Y."/>
            <person name="Karlsson M."/>
            <person name="Kohler A."/>
            <person name="Kues U."/>
            <person name="Lee Y.H."/>
            <person name="Lin Y.C."/>
            <person name="Lind M."/>
            <person name="Lindquist E."/>
            <person name="Lombard V."/>
            <person name="Lucas S."/>
            <person name="Lunden K."/>
            <person name="Morin E."/>
            <person name="Murat C."/>
            <person name="Park J."/>
            <person name="Raffaello T."/>
            <person name="Rouze P."/>
            <person name="Salamov A."/>
            <person name="Schmutz J."/>
            <person name="Solheim H."/>
            <person name="Stahlberg J."/>
            <person name="Velez H."/>
            <person name="de Vries R.P."/>
            <person name="Wiebenga A."/>
            <person name="Woodward S."/>
            <person name="Yakovlev I."/>
            <person name="Garbelotto M."/>
            <person name="Martin F."/>
            <person name="Grigoriev I.V."/>
            <person name="Stenlid J."/>
        </authorList>
    </citation>
    <scope>NUCLEOTIDE SEQUENCE [LARGE SCALE GENOMIC DNA]</scope>
    <source>
        <strain evidence="3 4">TC 32-1</strain>
    </source>
</reference>
<feature type="region of interest" description="Disordered" evidence="1">
    <location>
        <begin position="661"/>
        <end position="746"/>
    </location>
</feature>
<evidence type="ECO:0000313" key="3">
    <source>
        <dbReference type="EMBL" id="ETW85160.1"/>
    </source>
</evidence>
<dbReference type="STRING" id="747525.W4KIL3"/>
<dbReference type="GO" id="GO:0005979">
    <property type="term" value="P:regulation of glycogen biosynthetic process"/>
    <property type="evidence" value="ECO:0007669"/>
    <property type="project" value="TreeGrafter"/>
</dbReference>
<feature type="compositionally biased region" description="Low complexity" evidence="1">
    <location>
        <begin position="1179"/>
        <end position="1195"/>
    </location>
</feature>
<dbReference type="PROSITE" id="PS51159">
    <property type="entry name" value="CBM21"/>
    <property type="match status" value="1"/>
</dbReference>
<dbReference type="PANTHER" id="PTHR12307:SF36">
    <property type="entry name" value="GLYCOGEN-BINDING SUBUNIT 76A"/>
    <property type="match status" value="1"/>
</dbReference>
<dbReference type="RefSeq" id="XP_009542039.1">
    <property type="nucleotide sequence ID" value="XM_009543744.1"/>
</dbReference>
<feature type="region of interest" description="Disordered" evidence="1">
    <location>
        <begin position="1066"/>
        <end position="1087"/>
    </location>
</feature>
<feature type="region of interest" description="Disordered" evidence="1">
    <location>
        <begin position="1127"/>
        <end position="1146"/>
    </location>
</feature>
<feature type="compositionally biased region" description="Basic and acidic residues" evidence="1">
    <location>
        <begin position="1127"/>
        <end position="1139"/>
    </location>
</feature>
<feature type="region of interest" description="Disordered" evidence="1">
    <location>
        <begin position="1"/>
        <end position="36"/>
    </location>
</feature>
<name>W4KIL3_HETIT</name>
<dbReference type="InterPro" id="IPR038175">
    <property type="entry name" value="CBM21_dom_sf"/>
</dbReference>
<dbReference type="PANTHER" id="PTHR12307">
    <property type="entry name" value="PROTEIN PHOSPHATASE 1 REGULATORY SUBUNIT"/>
    <property type="match status" value="1"/>
</dbReference>
<feature type="compositionally biased region" description="Low complexity" evidence="1">
    <location>
        <begin position="340"/>
        <end position="363"/>
    </location>
</feature>
<dbReference type="OrthoDB" id="1881at2759"/>
<dbReference type="Pfam" id="PF03370">
    <property type="entry name" value="CBM_21"/>
    <property type="match status" value="1"/>
</dbReference>
<dbReference type="AlphaFoldDB" id="W4KIL3"/>
<dbReference type="KEGG" id="hir:HETIRDRAFT_115418"/>
<dbReference type="GO" id="GO:0008157">
    <property type="term" value="F:protein phosphatase 1 binding"/>
    <property type="evidence" value="ECO:0007669"/>
    <property type="project" value="TreeGrafter"/>
</dbReference>
<dbReference type="Gene3D" id="2.60.40.2440">
    <property type="entry name" value="Carbohydrate binding type-21 domain"/>
    <property type="match status" value="1"/>
</dbReference>
<feature type="compositionally biased region" description="Low complexity" evidence="1">
    <location>
        <begin position="495"/>
        <end position="508"/>
    </location>
</feature>
<feature type="region of interest" description="Disordered" evidence="1">
    <location>
        <begin position="980"/>
        <end position="1029"/>
    </location>
</feature>
<feature type="region of interest" description="Disordered" evidence="1">
    <location>
        <begin position="864"/>
        <end position="886"/>
    </location>
</feature>
<feature type="region of interest" description="Disordered" evidence="1">
    <location>
        <begin position="417"/>
        <end position="464"/>
    </location>
</feature>
<feature type="compositionally biased region" description="Polar residues" evidence="1">
    <location>
        <begin position="791"/>
        <end position="812"/>
    </location>
</feature>
<dbReference type="EMBL" id="KI925455">
    <property type="protein sequence ID" value="ETW85160.1"/>
    <property type="molecule type" value="Genomic_DNA"/>
</dbReference>
<proteinExistence type="predicted"/>
<feature type="compositionally biased region" description="Low complexity" evidence="1">
    <location>
        <begin position="908"/>
        <end position="934"/>
    </location>
</feature>
<feature type="compositionally biased region" description="Low complexity" evidence="1">
    <location>
        <begin position="379"/>
        <end position="389"/>
    </location>
</feature>
<feature type="compositionally biased region" description="Low complexity" evidence="1">
    <location>
        <begin position="1154"/>
        <end position="1164"/>
    </location>
</feature>
<keyword evidence="4" id="KW-1185">Reference proteome</keyword>
<sequence length="1209" mass="126156">MPANASSQRQPPGLAGSSSSSGIAGPAPRVVGTDGVETGAGVVWRRRGEGEGEVELVKLVKSVKSVKSAEGLGIERADEVGALAAPRKDGGRREKATVAVRGRTASRLYYPVASCGIRGMRASVYRVGLCENLREWENAERKNTNNSGGARTVSSGDWPIQIHFVFHLIVSSLFFFSSSLRPSLLPSIVVVVVAVVVDAVPSLVFSAPCPSVLGGTAVHSTRTPPLVSPQAAPHQHQQKLLLLTPDPQRAAPRPLRHSVPTRLALTPIHAPTPVLASAPAFASASLSLSTPTLAGTPASPAWSPSPSSSGSGSLASIPRKKSGEPLKSSLKSRRPLVRGSLSVLTALSTTTTTNTPASSRATSPHPHSPGPDGAGTGAGASTRSAPATPGLSAPKNVHFDAQLARVRLYFAGQRPLAVSRGGSPTADAGSGTESEGLERGARDEDEDGEEDESGEGEGEYRVEMRWVDGPGEIIGDEDARDVVLESLKLDCGDPTTTTTTTSSSSSSSAALLQRDPPATPGSAAVSSARLTLGAGQQAAATLRGLVRVRNVAFEKWVGARFTLDGWQTVSEVSARYVAPVRRLSSVHGGKGRTEETEAEKEAAFDRFAFAIRVPLRVGKQAAAEPRTLALALRYRAAGREMWDNNGGRDYTVQVAAAREAKACAGGGRERVEGRSGEGERERERGFDVLRGKLERLEARQSQSQSPSASQSQHPSASASPSHAQAHIRAQSQSQGQGRSLGQGQTVGGLLARGAPRYDFADSLRSAGGGGADGGVGAWRGAPGSPARVASPSRTPTISSPGGLQAHQRTSTYPASAPSPRGGAAQRSRGATMGVQYDYGVADEWYGSANDDGHAQGHGYAHIHEHGHGHAHGRAHGRRHSPRRQPFAGDVGFNFGFGGAAGRGGLGIEFGSPRAAGAVQGQQQGHENEQGQQQERLSAHWAPPRRARTPSPLHTPLHTPTTTESDTDTEAQRITLVTRHPHNPHQHQHQQPPAPASPAHAHAGPATPRRHTRGGYFDGAGMSGVRRTPPGSPFLRYNSFPPASPAPALAAAEAAMLSPGWAGAMGRQREMARAGGEGGDGGENGTIGRAQGRFVRRLGTDSPVHHLSNYDELLNRFCFYTGRSSPDPDARFEPPADHVPRSHSTSSIDEILAAQSPRAASARSPDLTPRAGGWGGGSSGSATPLATLTPTPARTRAGFRQLGQTPSLAV</sequence>
<accession>W4KIL3</accession>
<dbReference type="InterPro" id="IPR005036">
    <property type="entry name" value="CBM21_dom"/>
</dbReference>
<feature type="compositionally biased region" description="Polar residues" evidence="1">
    <location>
        <begin position="1"/>
        <end position="10"/>
    </location>
</feature>
<feature type="compositionally biased region" description="Low complexity" evidence="1">
    <location>
        <begin position="948"/>
        <end position="963"/>
    </location>
</feature>
<feature type="domain" description="CBM21" evidence="2">
    <location>
        <begin position="522"/>
        <end position="653"/>
    </location>
</feature>
<dbReference type="InParanoid" id="W4KIL3"/>
<feature type="compositionally biased region" description="Low complexity" evidence="1">
    <location>
        <begin position="11"/>
        <end position="28"/>
    </location>
</feature>
<dbReference type="InterPro" id="IPR050782">
    <property type="entry name" value="PP1_regulatory_subunit_3"/>
</dbReference>
<feature type="compositionally biased region" description="Low complexity" evidence="1">
    <location>
        <begin position="996"/>
        <end position="1005"/>
    </location>
</feature>
<feature type="region of interest" description="Disordered" evidence="1">
    <location>
        <begin position="1154"/>
        <end position="1209"/>
    </location>
</feature>
<feature type="compositionally biased region" description="Basic and acidic residues" evidence="1">
    <location>
        <begin position="667"/>
        <end position="698"/>
    </location>
</feature>
<dbReference type="Proteomes" id="UP000030671">
    <property type="component" value="Unassembled WGS sequence"/>
</dbReference>
<dbReference type="GO" id="GO:0000164">
    <property type="term" value="C:protein phosphatase type 1 complex"/>
    <property type="evidence" value="ECO:0007669"/>
    <property type="project" value="TreeGrafter"/>
</dbReference>
<dbReference type="GO" id="GO:2001069">
    <property type="term" value="F:glycogen binding"/>
    <property type="evidence" value="ECO:0007669"/>
    <property type="project" value="TreeGrafter"/>
</dbReference>
<feature type="region of interest" description="Disordered" evidence="1">
    <location>
        <begin position="293"/>
        <end position="394"/>
    </location>
</feature>
<dbReference type="GeneID" id="20666481"/>
<evidence type="ECO:0000256" key="1">
    <source>
        <dbReference type="SAM" id="MobiDB-lite"/>
    </source>
</evidence>
<feature type="compositionally biased region" description="Gly residues" evidence="1">
    <location>
        <begin position="1074"/>
        <end position="1084"/>
    </location>
</feature>
<dbReference type="eggNOG" id="KOG3986">
    <property type="taxonomic scope" value="Eukaryota"/>
</dbReference>
<organism evidence="3 4">
    <name type="scientific">Heterobasidion irregulare (strain TC 32-1)</name>
    <dbReference type="NCBI Taxonomy" id="747525"/>
    <lineage>
        <taxon>Eukaryota</taxon>
        <taxon>Fungi</taxon>
        <taxon>Dikarya</taxon>
        <taxon>Basidiomycota</taxon>
        <taxon>Agaricomycotina</taxon>
        <taxon>Agaricomycetes</taxon>
        <taxon>Russulales</taxon>
        <taxon>Bondarzewiaceae</taxon>
        <taxon>Heterobasidion</taxon>
        <taxon>Heterobasidion annosum species complex</taxon>
    </lineage>
</organism>
<feature type="compositionally biased region" description="Low complexity" evidence="1">
    <location>
        <begin position="293"/>
        <end position="316"/>
    </location>
</feature>
<feature type="region of interest" description="Disordered" evidence="1">
    <location>
        <begin position="490"/>
        <end position="524"/>
    </location>
</feature>
<protein>
    <submittedName>
        <fullName evidence="3">Carbohydrate-binding module family 21 protein</fullName>
    </submittedName>
</protein>
<dbReference type="HOGENOM" id="CLU_269917_0_0_1"/>
<feature type="compositionally biased region" description="Acidic residues" evidence="1">
    <location>
        <begin position="443"/>
        <end position="457"/>
    </location>
</feature>
<feature type="region of interest" description="Disordered" evidence="1">
    <location>
        <begin position="907"/>
        <end position="968"/>
    </location>
</feature>